<dbReference type="KEGG" id="chh:A0O34_21480"/>
<name>A0A172Y144_9FLAO</name>
<organism evidence="1 2">
    <name type="scientific">Chryseobacterium glaciei</name>
    <dbReference type="NCBI Taxonomy" id="1685010"/>
    <lineage>
        <taxon>Bacteria</taxon>
        <taxon>Pseudomonadati</taxon>
        <taxon>Bacteroidota</taxon>
        <taxon>Flavobacteriia</taxon>
        <taxon>Flavobacteriales</taxon>
        <taxon>Weeksellaceae</taxon>
        <taxon>Chryseobacterium group</taxon>
        <taxon>Chryseobacterium</taxon>
    </lineage>
</organism>
<evidence type="ECO:0000313" key="2">
    <source>
        <dbReference type="Proteomes" id="UP000077824"/>
    </source>
</evidence>
<reference evidence="1 2" key="1">
    <citation type="submission" date="2016-04" db="EMBL/GenBank/DDBJ databases">
        <title>Complete Genome Sequence of Chryseobacterium sp. IHBB 10212.</title>
        <authorList>
            <person name="Pal M."/>
            <person name="Swarnkar M.K."/>
            <person name="Kaushal K."/>
            <person name="Chhibber S."/>
            <person name="Singh A.K."/>
            <person name="Gulati A."/>
        </authorList>
    </citation>
    <scope>NUCLEOTIDE SEQUENCE [LARGE SCALE GENOMIC DNA]</scope>
    <source>
        <strain evidence="1 2">IHBB 10212</strain>
    </source>
</reference>
<dbReference type="STRING" id="1685010.A0O34_21480"/>
<proteinExistence type="predicted"/>
<dbReference type="AlphaFoldDB" id="A0A172Y144"/>
<gene>
    <name evidence="1" type="ORF">A0O34_21480</name>
</gene>
<keyword evidence="2" id="KW-1185">Reference proteome</keyword>
<sequence length="155" mass="18136">MLKNLNATSNLKNKKMKPLERMNNVEKGKFFADLLPEELPNITGFIEQEIQRFLSDEQPIRNSWTGTLITADFWYSLVQDVEKAIKQYGSRLHKNHRWFADQLFDSYNALFTIHCLVEYATTAECNHKLKQGIHFLFSEAKLNSDNHKLNQQACK</sequence>
<accession>A0A172Y144</accession>
<protein>
    <submittedName>
        <fullName evidence="1">Uncharacterized protein</fullName>
    </submittedName>
</protein>
<dbReference type="Proteomes" id="UP000077824">
    <property type="component" value="Chromosome"/>
</dbReference>
<evidence type="ECO:0000313" key="1">
    <source>
        <dbReference type="EMBL" id="ANF52934.1"/>
    </source>
</evidence>
<dbReference type="EMBL" id="CP015199">
    <property type="protein sequence ID" value="ANF52934.1"/>
    <property type="molecule type" value="Genomic_DNA"/>
</dbReference>